<organism evidence="3 4">
    <name type="scientific">Aquatica leii</name>
    <dbReference type="NCBI Taxonomy" id="1421715"/>
    <lineage>
        <taxon>Eukaryota</taxon>
        <taxon>Metazoa</taxon>
        <taxon>Ecdysozoa</taxon>
        <taxon>Arthropoda</taxon>
        <taxon>Hexapoda</taxon>
        <taxon>Insecta</taxon>
        <taxon>Pterygota</taxon>
        <taxon>Neoptera</taxon>
        <taxon>Endopterygota</taxon>
        <taxon>Coleoptera</taxon>
        <taxon>Polyphaga</taxon>
        <taxon>Elateriformia</taxon>
        <taxon>Elateroidea</taxon>
        <taxon>Lampyridae</taxon>
        <taxon>Luciolinae</taxon>
        <taxon>Aquatica</taxon>
    </lineage>
</organism>
<dbReference type="EMBL" id="JARPUR010000008">
    <property type="protein sequence ID" value="KAK4871621.1"/>
    <property type="molecule type" value="Genomic_DNA"/>
</dbReference>
<keyword evidence="1" id="KW-0472">Membrane</keyword>
<reference evidence="4" key="1">
    <citation type="submission" date="2023-01" db="EMBL/GenBank/DDBJ databases">
        <title>Key to firefly adult light organ development and bioluminescence: homeobox transcription factors regulate luciferase expression and transportation to peroxisome.</title>
        <authorList>
            <person name="Fu X."/>
        </authorList>
    </citation>
    <scope>NUCLEOTIDE SEQUENCE [LARGE SCALE GENOMIC DNA]</scope>
</reference>
<feature type="chain" id="PRO_5042944801" evidence="2">
    <location>
        <begin position="21"/>
        <end position="326"/>
    </location>
</feature>
<keyword evidence="4" id="KW-1185">Reference proteome</keyword>
<accession>A0AAN7S5T5</accession>
<protein>
    <submittedName>
        <fullName evidence="3">Uncharacterized protein</fullName>
    </submittedName>
</protein>
<evidence type="ECO:0000313" key="4">
    <source>
        <dbReference type="Proteomes" id="UP001353858"/>
    </source>
</evidence>
<dbReference type="Proteomes" id="UP001353858">
    <property type="component" value="Unassembled WGS sequence"/>
</dbReference>
<keyword evidence="1" id="KW-0812">Transmembrane</keyword>
<feature type="transmembrane region" description="Helical" evidence="1">
    <location>
        <begin position="200"/>
        <end position="221"/>
    </location>
</feature>
<gene>
    <name evidence="3" type="ORF">RN001_015745</name>
</gene>
<keyword evidence="2" id="KW-0732">Signal</keyword>
<dbReference type="AlphaFoldDB" id="A0AAN7S5T5"/>
<name>A0AAN7S5T5_9COLE</name>
<evidence type="ECO:0000256" key="1">
    <source>
        <dbReference type="SAM" id="Phobius"/>
    </source>
</evidence>
<keyword evidence="1" id="KW-1133">Transmembrane helix</keyword>
<sequence>MCSQIIFAIVFFGGLQMILCQESAQYLQNVIWNLENKISEDQTRRRIDTSQLKTSDVKIQKNGSQKVPMLSLTKGELAALYESAVENHQYLKPDTPNSPYVNTVVHEIEDDSSKYLSKPQLDHSAAESDGYYYYYYPLNSFMDNSHNHVQPDSHHHHIEPHIETDKHNPYYHAHTHQHNVHITTTKSIIDHDKKKAMEPLFMAMSSFIGMAVMFVLSILFLPKFGNFKSRGVKQESSTELTNIVQIIFKAIEGDDCSERVLCEIGKAAKAFRVHDNRFLKLFRRISPKRIGWYVDRIEKYSNKNFKCATIQCRRKNIAKSKRPNAK</sequence>
<evidence type="ECO:0000256" key="2">
    <source>
        <dbReference type="SAM" id="SignalP"/>
    </source>
</evidence>
<feature type="signal peptide" evidence="2">
    <location>
        <begin position="1"/>
        <end position="20"/>
    </location>
</feature>
<evidence type="ECO:0000313" key="3">
    <source>
        <dbReference type="EMBL" id="KAK4871621.1"/>
    </source>
</evidence>
<proteinExistence type="predicted"/>
<comment type="caution">
    <text evidence="3">The sequence shown here is derived from an EMBL/GenBank/DDBJ whole genome shotgun (WGS) entry which is preliminary data.</text>
</comment>